<evidence type="ECO:0000256" key="1">
    <source>
        <dbReference type="ARBA" id="ARBA00004141"/>
    </source>
</evidence>
<dbReference type="AlphaFoldDB" id="A0A6V7Q8J9"/>
<evidence type="ECO:0000256" key="7">
    <source>
        <dbReference type="SAM" id="Phobius"/>
    </source>
</evidence>
<evidence type="ECO:0000313" key="8">
    <source>
        <dbReference type="EMBL" id="CAD1839227.1"/>
    </source>
</evidence>
<feature type="transmembrane region" description="Helical" evidence="7">
    <location>
        <begin position="160"/>
        <end position="179"/>
    </location>
</feature>
<organism evidence="8">
    <name type="scientific">Ananas comosus var. bracteatus</name>
    <name type="common">red pineapple</name>
    <dbReference type="NCBI Taxonomy" id="296719"/>
    <lineage>
        <taxon>Eukaryota</taxon>
        <taxon>Viridiplantae</taxon>
        <taxon>Streptophyta</taxon>
        <taxon>Embryophyta</taxon>
        <taxon>Tracheophyta</taxon>
        <taxon>Spermatophyta</taxon>
        <taxon>Magnoliopsida</taxon>
        <taxon>Liliopsida</taxon>
        <taxon>Poales</taxon>
        <taxon>Bromeliaceae</taxon>
        <taxon>Bromelioideae</taxon>
        <taxon>Ananas</taxon>
    </lineage>
</organism>
<protein>
    <submittedName>
        <fullName evidence="8">Uncharacterized protein</fullName>
    </submittedName>
</protein>
<gene>
    <name evidence="8" type="ORF">CB5_LOCUS22438</name>
</gene>
<evidence type="ECO:0000256" key="3">
    <source>
        <dbReference type="ARBA" id="ARBA00022692"/>
    </source>
</evidence>
<evidence type="ECO:0000256" key="2">
    <source>
        <dbReference type="ARBA" id="ARBA00008707"/>
    </source>
</evidence>
<evidence type="ECO:0000256" key="5">
    <source>
        <dbReference type="ARBA" id="ARBA00023136"/>
    </source>
</evidence>
<name>A0A6V7Q8J9_ANACO</name>
<dbReference type="PANTHER" id="PTHR31621:SF0">
    <property type="entry name" value="PROTEIN DMP6"/>
    <property type="match status" value="1"/>
</dbReference>
<dbReference type="InterPro" id="IPR007770">
    <property type="entry name" value="DMP"/>
</dbReference>
<reference evidence="8" key="1">
    <citation type="submission" date="2020-07" db="EMBL/GenBank/DDBJ databases">
        <authorList>
            <person name="Lin J."/>
        </authorList>
    </citation>
    <scope>NUCLEOTIDE SEQUENCE</scope>
</reference>
<feature type="transmembrane region" description="Helical" evidence="7">
    <location>
        <begin position="199"/>
        <end position="218"/>
    </location>
</feature>
<evidence type="ECO:0000256" key="4">
    <source>
        <dbReference type="ARBA" id="ARBA00022989"/>
    </source>
</evidence>
<keyword evidence="3 7" id="KW-0812">Transmembrane</keyword>
<dbReference type="Pfam" id="PF05078">
    <property type="entry name" value="DUF679"/>
    <property type="match status" value="1"/>
</dbReference>
<dbReference type="PANTHER" id="PTHR31621">
    <property type="entry name" value="PROTEIN DMP3"/>
    <property type="match status" value="1"/>
</dbReference>
<evidence type="ECO:0000256" key="6">
    <source>
        <dbReference type="SAM" id="MobiDB-lite"/>
    </source>
</evidence>
<feature type="transmembrane region" description="Helical" evidence="7">
    <location>
        <begin position="88"/>
        <end position="106"/>
    </location>
</feature>
<dbReference type="GO" id="GO:0010256">
    <property type="term" value="P:endomembrane system organization"/>
    <property type="evidence" value="ECO:0007669"/>
    <property type="project" value="TreeGrafter"/>
</dbReference>
<keyword evidence="5 7" id="KW-0472">Membrane</keyword>
<accession>A0A6V7Q8J9</accession>
<dbReference type="EMBL" id="LR862133">
    <property type="protein sequence ID" value="CAD1839227.1"/>
    <property type="molecule type" value="Genomic_DNA"/>
</dbReference>
<sequence>MATNVADVESPPQPQTVVDEQKQPLIDRAPPTAATDSKEASGGETAVGLALKCTADLAKHLPTGTVLAFQILSPVFTNQGQCDNANRAMAACLVALCGLSCFLLSFTDSFRDSAGKVRHAVATFRGLWVIDGTPPPPPTSPPPTASSSVKFSTFHNSDSTFIDFLHAFMSVLVFTAVALLDANIESCFYPVLSYDTKQVLTVVPVAAGLVGGGLFATFPSTRHGIGFPLSAS</sequence>
<dbReference type="GO" id="GO:0005737">
    <property type="term" value="C:cytoplasm"/>
    <property type="evidence" value="ECO:0007669"/>
    <property type="project" value="UniProtKB-ARBA"/>
</dbReference>
<comment type="similarity">
    <text evidence="2">Belongs to the plant DMP1 protein family.</text>
</comment>
<comment type="subcellular location">
    <subcellularLocation>
        <location evidence="1">Membrane</location>
        <topology evidence="1">Multi-pass membrane protein</topology>
    </subcellularLocation>
</comment>
<keyword evidence="4 7" id="KW-1133">Transmembrane helix</keyword>
<feature type="region of interest" description="Disordered" evidence="6">
    <location>
        <begin position="1"/>
        <end position="41"/>
    </location>
</feature>
<proteinExistence type="inferred from homology"/>
<dbReference type="GO" id="GO:0016020">
    <property type="term" value="C:membrane"/>
    <property type="evidence" value="ECO:0007669"/>
    <property type="project" value="UniProtKB-SubCell"/>
</dbReference>